<protein>
    <submittedName>
        <fullName evidence="1">Uncharacterized protein</fullName>
    </submittedName>
</protein>
<dbReference type="EMBL" id="JAUKTV010000002">
    <property type="protein sequence ID" value="KAK0744698.1"/>
    <property type="molecule type" value="Genomic_DNA"/>
</dbReference>
<reference evidence="1" key="1">
    <citation type="submission" date="2023-06" db="EMBL/GenBank/DDBJ databases">
        <title>Genome-scale phylogeny and comparative genomics of the fungal order Sordariales.</title>
        <authorList>
            <consortium name="Lawrence Berkeley National Laboratory"/>
            <person name="Hensen N."/>
            <person name="Bonometti L."/>
            <person name="Westerberg I."/>
            <person name="Brannstrom I.O."/>
            <person name="Guillou S."/>
            <person name="Cros-Aarteil S."/>
            <person name="Calhoun S."/>
            <person name="Haridas S."/>
            <person name="Kuo A."/>
            <person name="Mondo S."/>
            <person name="Pangilinan J."/>
            <person name="Riley R."/>
            <person name="Labutti K."/>
            <person name="Andreopoulos B."/>
            <person name="Lipzen A."/>
            <person name="Chen C."/>
            <person name="Yanf M."/>
            <person name="Daum C."/>
            <person name="Ng V."/>
            <person name="Clum A."/>
            <person name="Steindorff A."/>
            <person name="Ohm R."/>
            <person name="Martin F."/>
            <person name="Silar P."/>
            <person name="Natvig D."/>
            <person name="Lalanne C."/>
            <person name="Gautier V."/>
            <person name="Ament-Velasquez S.L."/>
            <person name="Kruys A."/>
            <person name="Hutchinson M.I."/>
            <person name="Powell A.J."/>
            <person name="Barry K."/>
            <person name="Miller A.N."/>
            <person name="Grigoriev I.V."/>
            <person name="Debuchy R."/>
            <person name="Gladieux P."/>
            <person name="Thoren M.H."/>
            <person name="Johannesson H."/>
        </authorList>
    </citation>
    <scope>NUCLEOTIDE SEQUENCE</scope>
    <source>
        <strain evidence="1">CBS 540.89</strain>
    </source>
</reference>
<gene>
    <name evidence="1" type="ORF">B0T21DRAFT_344862</name>
</gene>
<evidence type="ECO:0000313" key="2">
    <source>
        <dbReference type="Proteomes" id="UP001172159"/>
    </source>
</evidence>
<dbReference type="AlphaFoldDB" id="A0AA40ESI1"/>
<sequence length="207" mass="23982">MQKDTITKAVRQSRVSSFRAYELLETQDPQPLIPALEQWRVRLVDSWCIDGIEVWPPGWKYSTFQTSGQALCSDDDNDVVNLAVSPQLPLRACLSKMPISCTQGQFASFCDAMIEYHSVQKASFRLKVELCKDEAKKILDTMPAVWKPGLFWGREFNDMYFKLRVDPEPLSKQANRKWLATEMKLRAAQRQLSYHTDEVNKWMELRG</sequence>
<proteinExistence type="predicted"/>
<evidence type="ECO:0000313" key="1">
    <source>
        <dbReference type="EMBL" id="KAK0744698.1"/>
    </source>
</evidence>
<name>A0AA40ESI1_9PEZI</name>
<organism evidence="1 2">
    <name type="scientific">Apiosordaria backusii</name>
    <dbReference type="NCBI Taxonomy" id="314023"/>
    <lineage>
        <taxon>Eukaryota</taxon>
        <taxon>Fungi</taxon>
        <taxon>Dikarya</taxon>
        <taxon>Ascomycota</taxon>
        <taxon>Pezizomycotina</taxon>
        <taxon>Sordariomycetes</taxon>
        <taxon>Sordariomycetidae</taxon>
        <taxon>Sordariales</taxon>
        <taxon>Lasiosphaeriaceae</taxon>
        <taxon>Apiosordaria</taxon>
    </lineage>
</organism>
<dbReference type="Proteomes" id="UP001172159">
    <property type="component" value="Unassembled WGS sequence"/>
</dbReference>
<comment type="caution">
    <text evidence="1">The sequence shown here is derived from an EMBL/GenBank/DDBJ whole genome shotgun (WGS) entry which is preliminary data.</text>
</comment>
<accession>A0AA40ESI1</accession>
<keyword evidence="2" id="KW-1185">Reference proteome</keyword>